<evidence type="ECO:0000256" key="6">
    <source>
        <dbReference type="SAM" id="Phobius"/>
    </source>
</evidence>
<dbReference type="InterPro" id="IPR050355">
    <property type="entry name" value="RCF1"/>
</dbReference>
<dbReference type="PANTHER" id="PTHR12297">
    <property type="entry name" value="HYPOXIA-INDUCBILE GENE 1 HIG1 -RELATED"/>
    <property type="match status" value="1"/>
</dbReference>
<feature type="region of interest" description="Disordered" evidence="5">
    <location>
        <begin position="1"/>
        <end position="32"/>
    </location>
</feature>
<evidence type="ECO:0000256" key="2">
    <source>
        <dbReference type="ARBA" id="ARBA00022692"/>
    </source>
</evidence>
<evidence type="ECO:0000259" key="7">
    <source>
        <dbReference type="PROSITE" id="PS51503"/>
    </source>
</evidence>
<evidence type="ECO:0000256" key="5">
    <source>
        <dbReference type="SAM" id="MobiDB-lite"/>
    </source>
</evidence>
<dbReference type="Gene3D" id="6.10.140.1320">
    <property type="match status" value="1"/>
</dbReference>
<feature type="compositionally biased region" description="Basic and acidic residues" evidence="5">
    <location>
        <begin position="16"/>
        <end position="32"/>
    </location>
</feature>
<dbReference type="AlphaFoldDB" id="A0A914PYI7"/>
<feature type="domain" description="HIG1" evidence="7">
    <location>
        <begin position="30"/>
        <end position="127"/>
    </location>
</feature>
<dbReference type="PROSITE" id="PS51503">
    <property type="entry name" value="HIG1"/>
    <property type="match status" value="1"/>
</dbReference>
<keyword evidence="8" id="KW-1185">Reference proteome</keyword>
<protein>
    <submittedName>
        <fullName evidence="9">HIG1 domain-containing protein</fullName>
    </submittedName>
</protein>
<dbReference type="WBParaSite" id="PDA_v2.g23904.t1">
    <property type="protein sequence ID" value="PDA_v2.g23904.t1"/>
    <property type="gene ID" value="PDA_v2.g23904"/>
</dbReference>
<evidence type="ECO:0000256" key="4">
    <source>
        <dbReference type="ARBA" id="ARBA00023136"/>
    </source>
</evidence>
<feature type="transmembrane region" description="Helical" evidence="6">
    <location>
        <begin position="99"/>
        <end position="118"/>
    </location>
</feature>
<proteinExistence type="predicted"/>
<keyword evidence="2 6" id="KW-0812">Transmembrane</keyword>
<keyword evidence="3 6" id="KW-1133">Transmembrane helix</keyword>
<sequence length="148" mass="16198">MPETNATSSSDFMTWRVEDRLNEKPTQKPRRNDIVPMLPADIMGGSEHSNFMNPLVKSALTNPFVPIGMVATVGCLIGMCKATLNRNQHRAQLYMRGRVAAQFFTVCVLVGGALYFGFKPPPGFGAQPGAIPAAEDSLTKRMLNRNAK</sequence>
<evidence type="ECO:0000313" key="8">
    <source>
        <dbReference type="Proteomes" id="UP000887578"/>
    </source>
</evidence>
<accession>A0A914PYI7</accession>
<dbReference type="Pfam" id="PF04588">
    <property type="entry name" value="HIG_1_N"/>
    <property type="match status" value="1"/>
</dbReference>
<feature type="compositionally biased region" description="Polar residues" evidence="5">
    <location>
        <begin position="1"/>
        <end position="12"/>
    </location>
</feature>
<dbReference type="Proteomes" id="UP000887578">
    <property type="component" value="Unplaced"/>
</dbReference>
<evidence type="ECO:0000256" key="3">
    <source>
        <dbReference type="ARBA" id="ARBA00022989"/>
    </source>
</evidence>
<dbReference type="InterPro" id="IPR007667">
    <property type="entry name" value="Hypoxia_induced_domain"/>
</dbReference>
<reference evidence="9" key="1">
    <citation type="submission" date="2022-11" db="UniProtKB">
        <authorList>
            <consortium name="WormBaseParasite"/>
        </authorList>
    </citation>
    <scope>IDENTIFICATION</scope>
</reference>
<comment type="subcellular location">
    <subcellularLocation>
        <location evidence="1">Mitochondrion membrane</location>
    </subcellularLocation>
</comment>
<organism evidence="8 9">
    <name type="scientific">Panagrolaimus davidi</name>
    <dbReference type="NCBI Taxonomy" id="227884"/>
    <lineage>
        <taxon>Eukaryota</taxon>
        <taxon>Metazoa</taxon>
        <taxon>Ecdysozoa</taxon>
        <taxon>Nematoda</taxon>
        <taxon>Chromadorea</taxon>
        <taxon>Rhabditida</taxon>
        <taxon>Tylenchina</taxon>
        <taxon>Panagrolaimomorpha</taxon>
        <taxon>Panagrolaimoidea</taxon>
        <taxon>Panagrolaimidae</taxon>
        <taxon>Panagrolaimus</taxon>
    </lineage>
</organism>
<feature type="transmembrane region" description="Helical" evidence="6">
    <location>
        <begin position="59"/>
        <end position="79"/>
    </location>
</feature>
<name>A0A914PYI7_9BILA</name>
<evidence type="ECO:0000313" key="9">
    <source>
        <dbReference type="WBParaSite" id="PDA_v2.g23904.t1"/>
    </source>
</evidence>
<dbReference type="PANTHER" id="PTHR12297:SF18">
    <property type="entry name" value="HIG1 DOMAIN FAMILY MEMBER 2A"/>
    <property type="match status" value="1"/>
</dbReference>
<evidence type="ECO:0000256" key="1">
    <source>
        <dbReference type="ARBA" id="ARBA00004325"/>
    </source>
</evidence>
<dbReference type="GO" id="GO:0097250">
    <property type="term" value="P:mitochondrial respirasome assembly"/>
    <property type="evidence" value="ECO:0007669"/>
    <property type="project" value="TreeGrafter"/>
</dbReference>
<dbReference type="GO" id="GO:0031966">
    <property type="term" value="C:mitochondrial membrane"/>
    <property type="evidence" value="ECO:0007669"/>
    <property type="project" value="UniProtKB-SubCell"/>
</dbReference>
<keyword evidence="4 6" id="KW-0472">Membrane</keyword>